<dbReference type="AlphaFoldDB" id="A0A150J1H9"/>
<sequence length="123" mass="13835">MKFFELFASTVHTALTLPAPVIVFIDTGLPSIRTSVSDAVIEISGFTLFKPYFLISRAIIIFSLNDPTSIPIFPALEDSISAIWKSLGSLLLIFDTNTTSSNRSFKGLYKFFIYFISEQYLNY</sequence>
<evidence type="ECO:0000313" key="1">
    <source>
        <dbReference type="EMBL" id="KYC51103.1"/>
    </source>
</evidence>
<name>A0A150J1H9_9EURY</name>
<organism evidence="1 2">
    <name type="scientific">Candidatus Methanofastidiosum methylothiophilum</name>
    <dbReference type="NCBI Taxonomy" id="1705564"/>
    <lineage>
        <taxon>Archaea</taxon>
        <taxon>Methanobacteriati</taxon>
        <taxon>Methanobacteriota</taxon>
        <taxon>Stenosarchaea group</taxon>
        <taxon>Candidatus Methanofastidiosia</taxon>
        <taxon>Candidatus Methanofastidiosales</taxon>
        <taxon>Candidatus Methanofastidiosaceae</taxon>
        <taxon>Candidatus Methanofastidiosum</taxon>
    </lineage>
</organism>
<comment type="caution">
    <text evidence="1">The sequence shown here is derived from an EMBL/GenBank/DDBJ whole genome shotgun (WGS) entry which is preliminary data.</text>
</comment>
<reference evidence="1 2" key="1">
    <citation type="journal article" date="2016" name="ISME J.">
        <title>Chasing the elusive Euryarchaeota class WSA2: genomes reveal a uniquely fastidious methyl-reducing methanogen.</title>
        <authorList>
            <person name="Nobu M.K."/>
            <person name="Narihiro T."/>
            <person name="Kuroda K."/>
            <person name="Mei R."/>
            <person name="Liu W.T."/>
        </authorList>
    </citation>
    <scope>NUCLEOTIDE SEQUENCE [LARGE SCALE GENOMIC DNA]</scope>
    <source>
        <strain evidence="1">U1lsi0528_Bin089</strain>
    </source>
</reference>
<evidence type="ECO:0000313" key="2">
    <source>
        <dbReference type="Proteomes" id="UP000075578"/>
    </source>
</evidence>
<dbReference type="EMBL" id="LNGD01000071">
    <property type="protein sequence ID" value="KYC51103.1"/>
    <property type="molecule type" value="Genomic_DNA"/>
</dbReference>
<dbReference type="Proteomes" id="UP000075578">
    <property type="component" value="Unassembled WGS sequence"/>
</dbReference>
<accession>A0A150J1H9</accession>
<proteinExistence type="predicted"/>
<protein>
    <submittedName>
        <fullName evidence="1">Uncharacterized protein</fullName>
    </submittedName>
</protein>
<gene>
    <name evidence="1" type="ORF">AMQ74_01172</name>
</gene>